<dbReference type="PANTHER" id="PTHR11360">
    <property type="entry name" value="MONOCARBOXYLATE TRANSPORTER"/>
    <property type="match status" value="1"/>
</dbReference>
<feature type="transmembrane region" description="Helical" evidence="4">
    <location>
        <begin position="350"/>
        <end position="371"/>
    </location>
</feature>
<dbReference type="OrthoDB" id="2213137at2759"/>
<reference evidence="5" key="1">
    <citation type="submission" date="2021-10" db="EMBL/GenBank/DDBJ databases">
        <authorList>
            <person name="Piombo E."/>
        </authorList>
    </citation>
    <scope>NUCLEOTIDE SEQUENCE</scope>
</reference>
<sequence length="452" mass="49187">MTRRGTTTSTAPDGASLEAPEQPSYPPVDGGRDAWLVLTAATMMESLIWGFPFAFGVFQEYYSRQELFADSIHQLATIGTCATVSSILVELKAARTDLFSSQGLMYLSAPIVYSTVRKVPRYRKAVCIVGFVVTIASLIGASFASTFSQLLVLQGILYALGGSLLYFPTIIYIDEWFSKRKGFAWGIIIAGGGASGIVIPFLMEWILDTWGFPTAFRVWSVIFTILTIPALFYLKPRLYNNQFDADSNENAWAFFKSPAFWIFSAGNLVQSMGYFMPLLYLPSFAVAQGWPRMTGTIALALCNAANVVGAITVGWLADHYHITTAINFCALGTMCAVFLFWSFAVYQPVVYVFAFTYGLFAGGVPATWSGCSNPIRRHYQVEAGMIISLFTAVKGVGSLISGPLSGVLVASDSWKGRAEFAYGSGYGYLIIFSGITASFAATGWVGKRLGLV</sequence>
<comment type="subcellular location">
    <subcellularLocation>
        <location evidence="1">Membrane</location>
        <topology evidence="1">Multi-pass membrane protein</topology>
    </subcellularLocation>
</comment>
<evidence type="ECO:0000256" key="3">
    <source>
        <dbReference type="SAM" id="MobiDB-lite"/>
    </source>
</evidence>
<evidence type="ECO:0000313" key="6">
    <source>
        <dbReference type="Proteomes" id="UP000696573"/>
    </source>
</evidence>
<keyword evidence="6" id="KW-1185">Reference proteome</keyword>
<evidence type="ECO:0000313" key="5">
    <source>
        <dbReference type="EMBL" id="CAH0023710.1"/>
    </source>
</evidence>
<feature type="transmembrane region" description="Helical" evidence="4">
    <location>
        <begin position="383"/>
        <end position="405"/>
    </location>
</feature>
<keyword evidence="4" id="KW-0472">Membrane</keyword>
<dbReference type="GO" id="GO:0022857">
    <property type="term" value="F:transmembrane transporter activity"/>
    <property type="evidence" value="ECO:0007669"/>
    <property type="project" value="InterPro"/>
</dbReference>
<feature type="transmembrane region" description="Helical" evidence="4">
    <location>
        <begin position="150"/>
        <end position="171"/>
    </location>
</feature>
<name>A0A9N9YJP2_9HYPO</name>
<dbReference type="Pfam" id="PF07690">
    <property type="entry name" value="MFS_1"/>
    <property type="match status" value="1"/>
</dbReference>
<feature type="transmembrane region" description="Helical" evidence="4">
    <location>
        <begin position="425"/>
        <end position="446"/>
    </location>
</feature>
<comment type="caution">
    <text evidence="5">The sequence shown here is derived from an EMBL/GenBank/DDBJ whole genome shotgun (WGS) entry which is preliminary data.</text>
</comment>
<feature type="transmembrane region" description="Helical" evidence="4">
    <location>
        <begin position="183"/>
        <end position="203"/>
    </location>
</feature>
<dbReference type="Gene3D" id="1.20.1250.20">
    <property type="entry name" value="MFS general substrate transporter like domains"/>
    <property type="match status" value="1"/>
</dbReference>
<feature type="transmembrane region" description="Helical" evidence="4">
    <location>
        <begin position="125"/>
        <end position="144"/>
    </location>
</feature>
<dbReference type="InterPro" id="IPR036259">
    <property type="entry name" value="MFS_trans_sf"/>
</dbReference>
<dbReference type="InterPro" id="IPR011701">
    <property type="entry name" value="MFS"/>
</dbReference>
<feature type="region of interest" description="Disordered" evidence="3">
    <location>
        <begin position="1"/>
        <end position="28"/>
    </location>
</feature>
<feature type="transmembrane region" description="Helical" evidence="4">
    <location>
        <begin position="215"/>
        <end position="234"/>
    </location>
</feature>
<keyword evidence="4" id="KW-0812">Transmembrane</keyword>
<dbReference type="AlphaFoldDB" id="A0A9N9YJP2"/>
<dbReference type="SUPFAM" id="SSF103473">
    <property type="entry name" value="MFS general substrate transporter"/>
    <property type="match status" value="1"/>
</dbReference>
<evidence type="ECO:0000256" key="2">
    <source>
        <dbReference type="ARBA" id="ARBA00006727"/>
    </source>
</evidence>
<evidence type="ECO:0000256" key="4">
    <source>
        <dbReference type="SAM" id="Phobius"/>
    </source>
</evidence>
<feature type="transmembrane region" description="Helical" evidence="4">
    <location>
        <begin position="324"/>
        <end position="344"/>
    </location>
</feature>
<evidence type="ECO:0000256" key="1">
    <source>
        <dbReference type="ARBA" id="ARBA00004141"/>
    </source>
</evidence>
<dbReference type="Proteomes" id="UP000696573">
    <property type="component" value="Unassembled WGS sequence"/>
</dbReference>
<feature type="compositionally biased region" description="Polar residues" evidence="3">
    <location>
        <begin position="1"/>
        <end position="11"/>
    </location>
</feature>
<proteinExistence type="inferred from homology"/>
<dbReference type="EMBL" id="CABFNQ020000694">
    <property type="protein sequence ID" value="CAH0023710.1"/>
    <property type="molecule type" value="Genomic_DNA"/>
</dbReference>
<organism evidence="5 6">
    <name type="scientific">Clonostachys rhizophaga</name>
    <dbReference type="NCBI Taxonomy" id="160324"/>
    <lineage>
        <taxon>Eukaryota</taxon>
        <taxon>Fungi</taxon>
        <taxon>Dikarya</taxon>
        <taxon>Ascomycota</taxon>
        <taxon>Pezizomycotina</taxon>
        <taxon>Sordariomycetes</taxon>
        <taxon>Hypocreomycetidae</taxon>
        <taxon>Hypocreales</taxon>
        <taxon>Bionectriaceae</taxon>
        <taxon>Clonostachys</taxon>
    </lineage>
</organism>
<evidence type="ECO:0008006" key="7">
    <source>
        <dbReference type="Google" id="ProtNLM"/>
    </source>
</evidence>
<feature type="transmembrane region" description="Helical" evidence="4">
    <location>
        <begin position="34"/>
        <end position="58"/>
    </location>
</feature>
<feature type="transmembrane region" description="Helical" evidence="4">
    <location>
        <begin position="254"/>
        <end position="276"/>
    </location>
</feature>
<accession>A0A9N9YJP2</accession>
<gene>
    <name evidence="5" type="ORF">CRHIZ90672A_00000119</name>
</gene>
<feature type="transmembrane region" description="Helical" evidence="4">
    <location>
        <begin position="296"/>
        <end position="317"/>
    </location>
</feature>
<dbReference type="InterPro" id="IPR050327">
    <property type="entry name" value="Proton-linked_MCT"/>
</dbReference>
<dbReference type="PANTHER" id="PTHR11360:SF287">
    <property type="entry name" value="MFS MONOCARBOXYLATE TRANSPORTER"/>
    <property type="match status" value="1"/>
</dbReference>
<keyword evidence="4" id="KW-1133">Transmembrane helix</keyword>
<protein>
    <recommendedName>
        <fullName evidence="7">Major facilitator superfamily (MFS) profile domain-containing protein</fullName>
    </recommendedName>
</protein>
<dbReference type="GO" id="GO:0016020">
    <property type="term" value="C:membrane"/>
    <property type="evidence" value="ECO:0007669"/>
    <property type="project" value="UniProtKB-SubCell"/>
</dbReference>
<comment type="similarity">
    <text evidence="2">Belongs to the major facilitator superfamily. Monocarboxylate porter (TC 2.A.1.13) family.</text>
</comment>